<dbReference type="GO" id="GO:0030148">
    <property type="term" value="P:sphingolipid biosynthetic process"/>
    <property type="evidence" value="ECO:0007669"/>
    <property type="project" value="TreeGrafter"/>
</dbReference>
<dbReference type="AlphaFoldDB" id="E9D1X8"/>
<dbReference type="SUPFAM" id="SSF51735">
    <property type="entry name" value="NAD(P)-binding Rossmann-fold domains"/>
    <property type="match status" value="1"/>
</dbReference>
<name>E9D1X8_COCPS</name>
<dbReference type="HOGENOM" id="CLU_010194_3_3_1"/>
<evidence type="ECO:0000313" key="1">
    <source>
        <dbReference type="EMBL" id="EFW19802.1"/>
    </source>
</evidence>
<reference evidence="2" key="2">
    <citation type="submission" date="2010-03" db="EMBL/GenBank/DDBJ databases">
        <title>The genome sequence of Coccidioides posadasii strain Silveira.</title>
        <authorList>
            <consortium name="The Broad Institute Genome Sequencing Center for Infectious Disease"/>
            <person name="Neafsey D."/>
            <person name="Orbach M."/>
            <person name="Henn M.R."/>
            <person name="Cole G.T."/>
            <person name="Galgiani J."/>
            <person name="Gardner M.J."/>
            <person name="Kirkland T.N."/>
            <person name="Taylor J.W."/>
            <person name="Young S.K."/>
            <person name="Zeng Q."/>
            <person name="Koehrsen M."/>
            <person name="Alvarado L."/>
            <person name="Berlin A."/>
            <person name="Borenstein D."/>
            <person name="Chapman S.B."/>
            <person name="Chen Z."/>
            <person name="Engels R."/>
            <person name="Freedman E."/>
            <person name="Gellesch M."/>
            <person name="Goldberg J."/>
            <person name="Griggs A."/>
            <person name="Gujja S."/>
            <person name="Heilman E."/>
            <person name="Heiman D."/>
            <person name="Howarth C."/>
            <person name="Jen D."/>
            <person name="Larson L."/>
            <person name="Mehta T."/>
            <person name="Neiman D."/>
            <person name="Park D."/>
            <person name="Pearson M."/>
            <person name="Richards J."/>
            <person name="Roberts A."/>
            <person name="Saif S."/>
            <person name="Shea T."/>
            <person name="Shenoy N."/>
            <person name="Sisk P."/>
            <person name="Stolte C."/>
            <person name="Sykes S."/>
            <person name="Walk T."/>
            <person name="White J."/>
            <person name="Yandava C."/>
            <person name="Haas B."/>
            <person name="Nusbaum C."/>
            <person name="Birren B."/>
        </authorList>
    </citation>
    <scope>NUCLEOTIDE SEQUENCE [LARGE SCALE GENOMIC DNA]</scope>
    <source>
        <strain evidence="2">RMSCC 757 / Silveira</strain>
    </source>
</reference>
<dbReference type="PANTHER" id="PTHR43550:SF3">
    <property type="entry name" value="3-KETODIHYDROSPHINGOSINE REDUCTASE"/>
    <property type="match status" value="1"/>
</dbReference>
<dbReference type="GO" id="GO:0047560">
    <property type="term" value="F:3-dehydrosphinganine reductase activity"/>
    <property type="evidence" value="ECO:0007669"/>
    <property type="project" value="TreeGrafter"/>
</dbReference>
<dbReference type="VEuPathDB" id="FungiDB:D8B26_007987"/>
<dbReference type="Proteomes" id="UP000002497">
    <property type="component" value="Unassembled WGS sequence"/>
</dbReference>
<protein>
    <submittedName>
        <fullName evidence="1">Uncharacterized protein</fullName>
    </submittedName>
</protein>
<dbReference type="OMA" id="HIAFPAD"/>
<dbReference type="eggNOG" id="ENOG502SP18">
    <property type="taxonomic scope" value="Eukaryota"/>
</dbReference>
<gene>
    <name evidence="1" type="ORF">CPSG_04186</name>
</gene>
<dbReference type="InterPro" id="IPR036291">
    <property type="entry name" value="NAD(P)-bd_dom_sf"/>
</dbReference>
<accession>E9D1X8</accession>
<organism evidence="2">
    <name type="scientific">Coccidioides posadasii (strain RMSCC 757 / Silveira)</name>
    <name type="common">Valley fever fungus</name>
    <dbReference type="NCBI Taxonomy" id="443226"/>
    <lineage>
        <taxon>Eukaryota</taxon>
        <taxon>Fungi</taxon>
        <taxon>Dikarya</taxon>
        <taxon>Ascomycota</taxon>
        <taxon>Pezizomycotina</taxon>
        <taxon>Eurotiomycetes</taxon>
        <taxon>Eurotiomycetidae</taxon>
        <taxon>Onygenales</taxon>
        <taxon>Onygenaceae</taxon>
        <taxon>Coccidioides</taxon>
    </lineage>
</organism>
<proteinExistence type="predicted"/>
<keyword evidence="2" id="KW-1185">Reference proteome</keyword>
<dbReference type="GO" id="GO:0005789">
    <property type="term" value="C:endoplasmic reticulum membrane"/>
    <property type="evidence" value="ECO:0007669"/>
    <property type="project" value="TreeGrafter"/>
</dbReference>
<dbReference type="InterPro" id="IPR002347">
    <property type="entry name" value="SDR_fam"/>
</dbReference>
<reference evidence="2" key="1">
    <citation type="journal article" date="2010" name="Genome Res.">
        <title>Population genomic sequencing of Coccidioides fungi reveals recent hybridization and transposon control.</title>
        <authorList>
            <person name="Neafsey D.E."/>
            <person name="Barker B.M."/>
            <person name="Sharpton T.J."/>
            <person name="Stajich J.E."/>
            <person name="Park D.J."/>
            <person name="Whiston E."/>
            <person name="Hung C.-Y."/>
            <person name="McMahan C."/>
            <person name="White J."/>
            <person name="Sykes S."/>
            <person name="Heiman D."/>
            <person name="Young S."/>
            <person name="Zeng Q."/>
            <person name="Abouelleil A."/>
            <person name="Aftuck L."/>
            <person name="Bessette D."/>
            <person name="Brown A."/>
            <person name="FitzGerald M."/>
            <person name="Lui A."/>
            <person name="Macdonald J.P."/>
            <person name="Priest M."/>
            <person name="Orbach M.J."/>
            <person name="Galgiani J.N."/>
            <person name="Kirkland T.N."/>
            <person name="Cole G.T."/>
            <person name="Birren B.W."/>
            <person name="Henn M.R."/>
            <person name="Taylor J.W."/>
            <person name="Rounsley S.D."/>
        </authorList>
    </citation>
    <scope>NUCLEOTIDE SEQUENCE [LARGE SCALE GENOMIC DNA]</scope>
    <source>
        <strain evidence="2">RMSCC 757 / Silveira</strain>
    </source>
</reference>
<sequence length="323" mass="35674">MKQDLIGKTVFVTGGSGGLGKAISKQLAARGAHITLFSRRSAPLEETKEEILATCPNRNQDINTVTINMGDAQMVDEAFKRQPRPADILYCVAGGNHGQNGFFVDITAKDLEDCMRNNYYSAAYAAKSMLDIWIADDASVRKPTRQRHRRIIFINSAAAFLGLPGSIAYTTAKCAVRALADTLRIELLRNDCAASTYSIHIAFPGDFVSPGFMKEQQTKVALNKTIQGLNHPIEQLKAKFPSSDKVASLIIHAVDRGDFIICEDSMAASVLFANMQGPSPKRGWGVFDALLSPVMNLFVMPYLRWKWEGLTRKDGEKLQRSRE</sequence>
<dbReference type="Gene3D" id="3.40.50.720">
    <property type="entry name" value="NAD(P)-binding Rossmann-like Domain"/>
    <property type="match status" value="1"/>
</dbReference>
<dbReference type="PRINTS" id="PR00081">
    <property type="entry name" value="GDHRDH"/>
</dbReference>
<dbReference type="EMBL" id="GL636490">
    <property type="protein sequence ID" value="EFW19802.1"/>
    <property type="molecule type" value="Genomic_DNA"/>
</dbReference>
<dbReference type="STRING" id="443226.E9D1X8"/>
<evidence type="ECO:0000313" key="2">
    <source>
        <dbReference type="Proteomes" id="UP000002497"/>
    </source>
</evidence>
<dbReference type="Pfam" id="PF00106">
    <property type="entry name" value="adh_short"/>
    <property type="match status" value="1"/>
</dbReference>
<dbReference type="PANTHER" id="PTHR43550">
    <property type="entry name" value="3-KETODIHYDROSPHINGOSINE REDUCTASE"/>
    <property type="match status" value="1"/>
</dbReference>
<dbReference type="GO" id="GO:0006666">
    <property type="term" value="P:3-keto-sphinganine metabolic process"/>
    <property type="evidence" value="ECO:0007669"/>
    <property type="project" value="TreeGrafter"/>
</dbReference>
<dbReference type="OrthoDB" id="10267115at2759"/>
<dbReference type="VEuPathDB" id="FungiDB:CPSG_04186"/>